<evidence type="ECO:0000259" key="1">
    <source>
        <dbReference type="Pfam" id="PF13392"/>
    </source>
</evidence>
<dbReference type="AlphaFoldDB" id="A0A1V9TVA4"/>
<dbReference type="Gene3D" id="1.10.260.40">
    <property type="entry name" value="lambda repressor-like DNA-binding domains"/>
    <property type="match status" value="1"/>
</dbReference>
<dbReference type="Proteomes" id="UP000192353">
    <property type="component" value="Unassembled WGS sequence"/>
</dbReference>
<evidence type="ECO:0000313" key="3">
    <source>
        <dbReference type="Proteomes" id="UP000192353"/>
    </source>
</evidence>
<comment type="caution">
    <text evidence="2">The sequence shown here is derived from an EMBL/GenBank/DDBJ whole genome shotgun (WGS) entry which is preliminary data.</text>
</comment>
<dbReference type="InterPro" id="IPR044925">
    <property type="entry name" value="His-Me_finger_sf"/>
</dbReference>
<dbReference type="EMBL" id="NBEY01000032">
    <property type="protein sequence ID" value="OQR25645.1"/>
    <property type="molecule type" value="Genomic_DNA"/>
</dbReference>
<dbReference type="GO" id="GO:0003677">
    <property type="term" value="F:DNA binding"/>
    <property type="evidence" value="ECO:0007669"/>
    <property type="project" value="InterPro"/>
</dbReference>
<accession>A0A1V9TVA4</accession>
<sequence length="173" mass="20413">MVKIKIKNFENLYSVDDLGNVYSLITTKSRRKGKLEQYISNGYKKVNLYDEFGNCKKCYVHRLVAEAFIPNPNNYKEVNHIDCNKGNNTVHNLEWCNRIQNLKHSWINCKKRCGERHGMHKLRTNEVIKIKELLNDKNLTQKEISILFHVFQSTISAINTNRLWNEVMLNVQD</sequence>
<feature type="domain" description="HNH nuclease" evidence="1">
    <location>
        <begin position="58"/>
        <end position="101"/>
    </location>
</feature>
<reference evidence="2 3" key="1">
    <citation type="submission" date="2017-03" db="EMBL/GenBank/DDBJ databases">
        <title>Phylogenomics and comparative genomics of Lactobacillus salivarius, a mammalian gut commensal.</title>
        <authorList>
            <person name="Harris H.M."/>
        </authorList>
    </citation>
    <scope>NUCLEOTIDE SEQUENCE [LARGE SCALE GENOMIC DNA]</scope>
    <source>
        <strain evidence="2 3">AH4231</strain>
    </source>
</reference>
<dbReference type="Gene3D" id="3.90.75.20">
    <property type="match status" value="1"/>
</dbReference>
<dbReference type="InterPro" id="IPR010982">
    <property type="entry name" value="Lambda_DNA-bd_dom_sf"/>
</dbReference>
<name>A0A1V9TVA4_9LACO</name>
<gene>
    <name evidence="2" type="ORF">B6U37_03935</name>
</gene>
<organism evidence="2 3">
    <name type="scientific">Ligilactobacillus salivarius</name>
    <dbReference type="NCBI Taxonomy" id="1624"/>
    <lineage>
        <taxon>Bacteria</taxon>
        <taxon>Bacillati</taxon>
        <taxon>Bacillota</taxon>
        <taxon>Bacilli</taxon>
        <taxon>Lactobacillales</taxon>
        <taxon>Lactobacillaceae</taxon>
        <taxon>Ligilactobacillus</taxon>
    </lineage>
</organism>
<dbReference type="SUPFAM" id="SSF54060">
    <property type="entry name" value="His-Me finger endonucleases"/>
    <property type="match status" value="1"/>
</dbReference>
<dbReference type="Pfam" id="PF13392">
    <property type="entry name" value="HNH_3"/>
    <property type="match status" value="1"/>
</dbReference>
<protein>
    <recommendedName>
        <fullName evidence="1">HNH nuclease domain-containing protein</fullName>
    </recommendedName>
</protein>
<proteinExistence type="predicted"/>
<dbReference type="InterPro" id="IPR003615">
    <property type="entry name" value="HNH_nuc"/>
</dbReference>
<evidence type="ECO:0000313" key="2">
    <source>
        <dbReference type="EMBL" id="OQR25645.1"/>
    </source>
</evidence>